<dbReference type="GO" id="GO:0031956">
    <property type="term" value="F:medium-chain fatty acid-CoA ligase activity"/>
    <property type="evidence" value="ECO:0007669"/>
    <property type="project" value="TreeGrafter"/>
</dbReference>
<dbReference type="Pfam" id="PF00501">
    <property type="entry name" value="AMP-binding"/>
    <property type="match status" value="1"/>
</dbReference>
<feature type="domain" description="AMP-dependent synthetase/ligase" evidence="3">
    <location>
        <begin position="35"/>
        <end position="399"/>
    </location>
</feature>
<dbReference type="EMBL" id="CGIH01000025">
    <property type="protein sequence ID" value="CFX46145.1"/>
    <property type="molecule type" value="Genomic_DNA"/>
</dbReference>
<feature type="domain" description="AMP-binding enzyme C-terminal" evidence="4">
    <location>
        <begin position="449"/>
        <end position="524"/>
    </location>
</feature>
<evidence type="ECO:0000313" key="5">
    <source>
        <dbReference type="EMBL" id="CFX46145.1"/>
    </source>
</evidence>
<comment type="similarity">
    <text evidence="1">Belongs to the ATP-dependent AMP-binding enzyme family.</text>
</comment>
<accession>A0A0E4C8I0</accession>
<dbReference type="InterPro" id="IPR045851">
    <property type="entry name" value="AMP-bd_C_sf"/>
</dbReference>
<reference evidence="5 6" key="1">
    <citation type="submission" date="2015-03" db="EMBL/GenBank/DDBJ databases">
        <authorList>
            <person name="Murphy D."/>
        </authorList>
    </citation>
    <scope>NUCLEOTIDE SEQUENCE [LARGE SCALE GENOMIC DNA]</scope>
    <source>
        <strain evidence="5 6">OL-4</strain>
    </source>
</reference>
<evidence type="ECO:0000256" key="1">
    <source>
        <dbReference type="ARBA" id="ARBA00006432"/>
    </source>
</evidence>
<dbReference type="FunFam" id="3.30.300.30:FF:000008">
    <property type="entry name" value="2,3-dihydroxybenzoate-AMP ligase"/>
    <property type="match status" value="1"/>
</dbReference>
<dbReference type="Gene3D" id="3.40.50.12780">
    <property type="entry name" value="N-terminal domain of ligase-like"/>
    <property type="match status" value="1"/>
</dbReference>
<dbReference type="GO" id="GO:0006631">
    <property type="term" value="P:fatty acid metabolic process"/>
    <property type="evidence" value="ECO:0007669"/>
    <property type="project" value="TreeGrafter"/>
</dbReference>
<dbReference type="InterPro" id="IPR000873">
    <property type="entry name" value="AMP-dep_synth/lig_dom"/>
</dbReference>
<dbReference type="PROSITE" id="PS00455">
    <property type="entry name" value="AMP_BINDING"/>
    <property type="match status" value="1"/>
</dbReference>
<evidence type="ECO:0000256" key="2">
    <source>
        <dbReference type="ARBA" id="ARBA00022598"/>
    </source>
</evidence>
<evidence type="ECO:0000259" key="4">
    <source>
        <dbReference type="Pfam" id="PF13193"/>
    </source>
</evidence>
<evidence type="ECO:0000313" key="6">
    <source>
        <dbReference type="Proteomes" id="UP000045545"/>
    </source>
</evidence>
<dbReference type="PANTHER" id="PTHR43201:SF5">
    <property type="entry name" value="MEDIUM-CHAIN ACYL-COA LIGASE ACSF2, MITOCHONDRIAL"/>
    <property type="match status" value="1"/>
</dbReference>
<dbReference type="InterPro" id="IPR042099">
    <property type="entry name" value="ANL_N_sf"/>
</dbReference>
<dbReference type="PANTHER" id="PTHR43201">
    <property type="entry name" value="ACYL-COA SYNTHETASE"/>
    <property type="match status" value="1"/>
</dbReference>
<dbReference type="NCBIfam" id="NF004837">
    <property type="entry name" value="PRK06187.1"/>
    <property type="match status" value="1"/>
</dbReference>
<dbReference type="RefSeq" id="WP_046496685.1">
    <property type="nucleotide sequence ID" value="NZ_CGIH01000025.1"/>
</dbReference>
<dbReference type="Proteomes" id="UP000045545">
    <property type="component" value="Unassembled WGS sequence"/>
</dbReference>
<dbReference type="OrthoDB" id="9778383at2"/>
<dbReference type="Pfam" id="PF13193">
    <property type="entry name" value="AMP-binding_C"/>
    <property type="match status" value="1"/>
</dbReference>
<protein>
    <submittedName>
        <fullName evidence="5">AMP-dependent synthetase/ligase</fullName>
    </submittedName>
</protein>
<name>A0A0E4C8I0_9FIRM</name>
<dbReference type="InterPro" id="IPR025110">
    <property type="entry name" value="AMP-bd_C"/>
</dbReference>
<dbReference type="InterPro" id="IPR020845">
    <property type="entry name" value="AMP-binding_CS"/>
</dbReference>
<evidence type="ECO:0000259" key="3">
    <source>
        <dbReference type="Pfam" id="PF00501"/>
    </source>
</evidence>
<gene>
    <name evidence="5" type="ORF">1261</name>
</gene>
<keyword evidence="2 5" id="KW-0436">Ligase</keyword>
<keyword evidence="6" id="KW-1185">Reference proteome</keyword>
<sequence>MTGKRLPFPIDQLEDLPYLKGRQLQFDSIAEMFYTRVQEDPTAIHVLYYDQVITYAQTNQRANRVANYLKEKGVQKGDVVSVMVLNSPEIYYTMFGAQKLGAIAGAINYMLKGPEIAFVLDDSKPKVAFVGSEFMQDFAAGYALAQHKPIVVEVVTDVKHDVQIAECRLDEILDRYPDTEALVPQSLDDPYMLLYSSGTTGNPKGILLPNRAQLSICRDQNRIKLFQGRDVMLIILPMFHTNPLCVWTYPLIYGGHTVCIRKAFSPQDFWPAVQEYGVNIVFGVPAMFNYIYQAADPNTIDRSKLKLRYAFCGAAPLPIELIRGFKEKFNVDILEGYGLTEVTGVSTVNPPTGLKKSGSVGLSYPEQEVEILDDNNQPVPQGERGEVCTRGEANMVAYLNQPQATAETIIDGWLHTGDIGYMDEDGYIYIVDRKKDMINRGGENIYPREIEIVIENHPQVSEVAVIGIPDPALGERVKAFIVPRPDADLTAEEIKDFLKDKIARYKIPEFIDITNNIPRNQTGKILKKELRQMESSAE</sequence>
<dbReference type="Gene3D" id="3.30.300.30">
    <property type="match status" value="1"/>
</dbReference>
<dbReference type="SUPFAM" id="SSF56801">
    <property type="entry name" value="Acetyl-CoA synthetase-like"/>
    <property type="match status" value="1"/>
</dbReference>
<organism evidence="5 6">
    <name type="scientific">Syntrophomonas zehnderi OL-4</name>
    <dbReference type="NCBI Taxonomy" id="690567"/>
    <lineage>
        <taxon>Bacteria</taxon>
        <taxon>Bacillati</taxon>
        <taxon>Bacillota</taxon>
        <taxon>Clostridia</taxon>
        <taxon>Eubacteriales</taxon>
        <taxon>Syntrophomonadaceae</taxon>
        <taxon>Syntrophomonas</taxon>
    </lineage>
</organism>
<dbReference type="STRING" id="690567.1261"/>
<proteinExistence type="inferred from homology"/>
<dbReference type="AlphaFoldDB" id="A0A0E4C8I0"/>